<evidence type="ECO:0000256" key="3">
    <source>
        <dbReference type="ARBA" id="ARBA00024025"/>
    </source>
</evidence>
<dbReference type="EMBL" id="JACRSQ010000010">
    <property type="protein sequence ID" value="MBC8543541.1"/>
    <property type="molecule type" value="Genomic_DNA"/>
</dbReference>
<dbReference type="Proteomes" id="UP000657006">
    <property type="component" value="Unassembled WGS sequence"/>
</dbReference>
<dbReference type="Gene3D" id="3.40.630.30">
    <property type="match status" value="1"/>
</dbReference>
<reference evidence="5" key="1">
    <citation type="submission" date="2020-08" db="EMBL/GenBank/DDBJ databases">
        <title>Genome public.</title>
        <authorList>
            <person name="Liu C."/>
            <person name="Sun Q."/>
        </authorList>
    </citation>
    <scope>NUCLEOTIDE SEQUENCE</scope>
    <source>
        <strain evidence="5">NSJ-32</strain>
    </source>
</reference>
<proteinExistence type="inferred from homology"/>
<feature type="domain" description="N-acetyltransferase" evidence="4">
    <location>
        <begin position="17"/>
        <end position="166"/>
    </location>
</feature>
<accession>A0A926DS16</accession>
<dbReference type="Pfam" id="PF00583">
    <property type="entry name" value="Acetyltransf_1"/>
    <property type="match status" value="1"/>
</dbReference>
<evidence type="ECO:0000313" key="6">
    <source>
        <dbReference type="Proteomes" id="UP000657006"/>
    </source>
</evidence>
<sequence>MRVGVPQADEKNVWRYTMIREMTIADYEEILDLWVNTEGMGLRSLDDSREGIATFLKRNPRTSFVALDAGKIIGAILCGNDGRRGYIYHTVVQVPYRNQGIGTQLVEAAISALQREGITRVCLNVLETNEQGKAFWQNRGWEKKDLLGFYSQSITEKENRPFFEMQ</sequence>
<dbReference type="GO" id="GO:0004596">
    <property type="term" value="F:protein-N-terminal amino-acid acetyltransferase activity"/>
    <property type="evidence" value="ECO:0007669"/>
    <property type="project" value="InterPro"/>
</dbReference>
<comment type="similarity">
    <text evidence="3">Belongs to the acetyltransferase family. MAK3 subfamily.</text>
</comment>
<gene>
    <name evidence="5" type="ORF">H8730_08290</name>
</gene>
<organism evidence="5 6">
    <name type="scientific">Bianquea renquensis</name>
    <dbReference type="NCBI Taxonomy" id="2763661"/>
    <lineage>
        <taxon>Bacteria</taxon>
        <taxon>Bacillati</taxon>
        <taxon>Bacillota</taxon>
        <taxon>Clostridia</taxon>
        <taxon>Eubacteriales</taxon>
        <taxon>Bianqueaceae</taxon>
        <taxon>Bianquea</taxon>
    </lineage>
</organism>
<dbReference type="PROSITE" id="PS51186">
    <property type="entry name" value="GNAT"/>
    <property type="match status" value="1"/>
</dbReference>
<evidence type="ECO:0000256" key="2">
    <source>
        <dbReference type="ARBA" id="ARBA00023315"/>
    </source>
</evidence>
<dbReference type="CDD" id="cd04301">
    <property type="entry name" value="NAT_SF"/>
    <property type="match status" value="1"/>
</dbReference>
<keyword evidence="1" id="KW-0808">Transferase</keyword>
<dbReference type="PANTHER" id="PTHR45896:SF1">
    <property type="entry name" value="N-ALPHA-ACETYLTRANSFERASE 30"/>
    <property type="match status" value="1"/>
</dbReference>
<evidence type="ECO:0000259" key="4">
    <source>
        <dbReference type="PROSITE" id="PS51186"/>
    </source>
</evidence>
<dbReference type="GO" id="GO:0031417">
    <property type="term" value="C:NatC complex"/>
    <property type="evidence" value="ECO:0007669"/>
    <property type="project" value="TreeGrafter"/>
</dbReference>
<protein>
    <submittedName>
        <fullName evidence="5">GNAT family N-acetyltransferase</fullName>
    </submittedName>
</protein>
<comment type="caution">
    <text evidence="5">The sequence shown here is derived from an EMBL/GenBank/DDBJ whole genome shotgun (WGS) entry which is preliminary data.</text>
</comment>
<evidence type="ECO:0000256" key="1">
    <source>
        <dbReference type="ARBA" id="ARBA00022679"/>
    </source>
</evidence>
<name>A0A926DS16_9FIRM</name>
<dbReference type="InterPro" id="IPR016181">
    <property type="entry name" value="Acyl_CoA_acyltransferase"/>
</dbReference>
<dbReference type="SUPFAM" id="SSF55729">
    <property type="entry name" value="Acyl-CoA N-acyltransferases (Nat)"/>
    <property type="match status" value="1"/>
</dbReference>
<dbReference type="AlphaFoldDB" id="A0A926DS16"/>
<evidence type="ECO:0000313" key="5">
    <source>
        <dbReference type="EMBL" id="MBC8543541.1"/>
    </source>
</evidence>
<dbReference type="PANTHER" id="PTHR45896">
    <property type="entry name" value="N-ALPHA-ACETYLTRANSFERASE 30"/>
    <property type="match status" value="1"/>
</dbReference>
<dbReference type="InterPro" id="IPR044542">
    <property type="entry name" value="NAA30-like"/>
</dbReference>
<keyword evidence="2" id="KW-0012">Acyltransferase</keyword>
<keyword evidence="6" id="KW-1185">Reference proteome</keyword>
<dbReference type="InterPro" id="IPR000182">
    <property type="entry name" value="GNAT_dom"/>
</dbReference>